<evidence type="ECO:0000313" key="1">
    <source>
        <dbReference type="EMBL" id="MDF9744216.1"/>
    </source>
</evidence>
<organism evidence="1 2">
    <name type="scientific">Natrinema salsiterrestre</name>
    <dbReference type="NCBI Taxonomy" id="2950540"/>
    <lineage>
        <taxon>Archaea</taxon>
        <taxon>Methanobacteriati</taxon>
        <taxon>Methanobacteriota</taxon>
        <taxon>Stenosarchaea group</taxon>
        <taxon>Halobacteria</taxon>
        <taxon>Halobacteriales</taxon>
        <taxon>Natrialbaceae</taxon>
        <taxon>Natrinema</taxon>
    </lineage>
</organism>
<dbReference type="EMBL" id="JAMQOT010000001">
    <property type="protein sequence ID" value="MDF9744216.1"/>
    <property type="molecule type" value="Genomic_DNA"/>
</dbReference>
<comment type="caution">
    <text evidence="1">The sequence shown here is derived from an EMBL/GenBank/DDBJ whole genome shotgun (WGS) entry which is preliminary data.</text>
</comment>
<gene>
    <name evidence="1" type="ORF">NDI89_01315</name>
</gene>
<dbReference type="Proteomes" id="UP001154061">
    <property type="component" value="Unassembled WGS sequence"/>
</dbReference>
<protein>
    <submittedName>
        <fullName evidence="1">Uncharacterized protein</fullName>
    </submittedName>
</protein>
<dbReference type="AlphaFoldDB" id="A0A9Q4KYF1"/>
<accession>A0A9Q4KYF1</accession>
<proteinExistence type="predicted"/>
<dbReference type="RefSeq" id="WP_277519698.1">
    <property type="nucleotide sequence ID" value="NZ_JAMQOT010000001.1"/>
</dbReference>
<sequence>MAPEKATVDDDTSRFVANNEIEDASPIGTETTATATIAAIGTGSATARTDADFPNTLTIIGQGTPSSFEVTVDGEIEVTDETRASDATVLSGTTVEGTVENGTVTFRFRGDLTDVTFVDRSITGLDPASAPNVHVDYDAPEQPEA</sequence>
<keyword evidence="2" id="KW-1185">Reference proteome</keyword>
<reference evidence="1" key="1">
    <citation type="submission" date="2022-06" db="EMBL/GenBank/DDBJ databases">
        <title>Natrinema sp. a new haloarchaeum isolate from saline soil.</title>
        <authorList>
            <person name="Strakova D."/>
            <person name="Galisteo C."/>
            <person name="Sanchez-Porro C."/>
            <person name="Ventosa A."/>
        </authorList>
    </citation>
    <scope>NUCLEOTIDE SEQUENCE</scope>
    <source>
        <strain evidence="1">S1CR25-10</strain>
    </source>
</reference>
<evidence type="ECO:0000313" key="2">
    <source>
        <dbReference type="Proteomes" id="UP001154061"/>
    </source>
</evidence>
<name>A0A9Q4KYF1_9EURY</name>